<keyword evidence="2" id="KW-1185">Reference proteome</keyword>
<dbReference type="Proteomes" id="UP000314294">
    <property type="component" value="Unassembled WGS sequence"/>
</dbReference>
<gene>
    <name evidence="1" type="ORF">EYF80_020353</name>
</gene>
<protein>
    <submittedName>
        <fullName evidence="1">Uncharacterized protein</fullName>
    </submittedName>
</protein>
<reference evidence="1 2" key="1">
    <citation type="submission" date="2019-03" db="EMBL/GenBank/DDBJ databases">
        <title>First draft genome of Liparis tanakae, snailfish: a comprehensive survey of snailfish specific genes.</title>
        <authorList>
            <person name="Kim W."/>
            <person name="Song I."/>
            <person name="Jeong J.-H."/>
            <person name="Kim D."/>
            <person name="Kim S."/>
            <person name="Ryu S."/>
            <person name="Song J.Y."/>
            <person name="Lee S.K."/>
        </authorList>
    </citation>
    <scope>NUCLEOTIDE SEQUENCE [LARGE SCALE GENOMIC DNA]</scope>
    <source>
        <tissue evidence="1">Muscle</tissue>
    </source>
</reference>
<evidence type="ECO:0000313" key="2">
    <source>
        <dbReference type="Proteomes" id="UP000314294"/>
    </source>
</evidence>
<dbReference type="EMBL" id="SRLO01000176">
    <property type="protein sequence ID" value="TNN69352.1"/>
    <property type="molecule type" value="Genomic_DNA"/>
</dbReference>
<comment type="caution">
    <text evidence="1">The sequence shown here is derived from an EMBL/GenBank/DDBJ whole genome shotgun (WGS) entry which is preliminary data.</text>
</comment>
<evidence type="ECO:0000313" key="1">
    <source>
        <dbReference type="EMBL" id="TNN69352.1"/>
    </source>
</evidence>
<name>A0A4Z2HWT7_9TELE</name>
<accession>A0A4Z2HWT7</accession>
<sequence length="201" mass="21952">MGWGESGGEAGGPGESLSSLNVLKTRLQLTDMDGGLEEWSLFDRGLGRGPLLKEPAEGVEQKMGFLGQGPRLRSVDSLREVSRKGLAEKPAAPAMFSEFSALDTKGAGRAFLPLGRNTLLGPNTPDVKSSEESRRTARPQATLVFFTLIMKKGFKPNDEQTEQSPSVERELSKAFLRLSGEIQRDSFRLSLPYVFIITGFM</sequence>
<organism evidence="1 2">
    <name type="scientific">Liparis tanakae</name>
    <name type="common">Tanaka's snailfish</name>
    <dbReference type="NCBI Taxonomy" id="230148"/>
    <lineage>
        <taxon>Eukaryota</taxon>
        <taxon>Metazoa</taxon>
        <taxon>Chordata</taxon>
        <taxon>Craniata</taxon>
        <taxon>Vertebrata</taxon>
        <taxon>Euteleostomi</taxon>
        <taxon>Actinopterygii</taxon>
        <taxon>Neopterygii</taxon>
        <taxon>Teleostei</taxon>
        <taxon>Neoteleostei</taxon>
        <taxon>Acanthomorphata</taxon>
        <taxon>Eupercaria</taxon>
        <taxon>Perciformes</taxon>
        <taxon>Cottioidei</taxon>
        <taxon>Cottales</taxon>
        <taxon>Liparidae</taxon>
        <taxon>Liparis</taxon>
    </lineage>
</organism>
<dbReference type="AlphaFoldDB" id="A0A4Z2HWT7"/>
<proteinExistence type="predicted"/>